<name>A0ABV2SNI7_9GAMM</name>
<evidence type="ECO:0000313" key="3">
    <source>
        <dbReference type="Proteomes" id="UP001549366"/>
    </source>
</evidence>
<evidence type="ECO:0000313" key="2">
    <source>
        <dbReference type="EMBL" id="MET4759318.1"/>
    </source>
</evidence>
<reference evidence="2 3" key="1">
    <citation type="submission" date="2024-06" db="EMBL/GenBank/DDBJ databases">
        <title>Genomic Encyclopedia of Type Strains, Phase V (KMG-V): Genome sequencing to study the core and pangenomes of soil and plant-associated prokaryotes.</title>
        <authorList>
            <person name="Whitman W."/>
        </authorList>
    </citation>
    <scope>NUCLEOTIDE SEQUENCE [LARGE SCALE GENOMIC DNA]</scope>
    <source>
        <strain evidence="2 3">NE40</strain>
    </source>
</reference>
<dbReference type="Gene3D" id="3.40.50.300">
    <property type="entry name" value="P-loop containing nucleotide triphosphate hydrolases"/>
    <property type="match status" value="1"/>
</dbReference>
<dbReference type="NCBIfam" id="NF042913">
    <property type="entry name" value="CyRepA1"/>
    <property type="match status" value="1"/>
</dbReference>
<dbReference type="InterPro" id="IPR027417">
    <property type="entry name" value="P-loop_NTPase"/>
</dbReference>
<feature type="domain" description="Replication origin-binding protein" evidence="1">
    <location>
        <begin position="335"/>
        <end position="502"/>
    </location>
</feature>
<gene>
    <name evidence="2" type="ORF">V5J35_004510</name>
</gene>
<dbReference type="Pfam" id="PF02399">
    <property type="entry name" value="Herpes_ori_bp"/>
    <property type="match status" value="1"/>
</dbReference>
<organism evidence="2 3">
    <name type="scientific">Endozoicomonas lisbonensis</name>
    <dbReference type="NCBI Taxonomy" id="3120522"/>
    <lineage>
        <taxon>Bacteria</taxon>
        <taxon>Pseudomonadati</taxon>
        <taxon>Pseudomonadota</taxon>
        <taxon>Gammaproteobacteria</taxon>
        <taxon>Oceanospirillales</taxon>
        <taxon>Endozoicomonadaceae</taxon>
        <taxon>Endozoicomonas</taxon>
    </lineage>
</organism>
<dbReference type="EMBL" id="JBEWTB010000002">
    <property type="protein sequence ID" value="MET4759318.1"/>
    <property type="molecule type" value="Genomic_DNA"/>
</dbReference>
<evidence type="ECO:0000259" key="1">
    <source>
        <dbReference type="Pfam" id="PF02399"/>
    </source>
</evidence>
<keyword evidence="3" id="KW-1185">Reference proteome</keyword>
<accession>A0ABV2SNI7</accession>
<dbReference type="InterPro" id="IPR003450">
    <property type="entry name" value="Replication_origin-bd"/>
</dbReference>
<dbReference type="InterPro" id="IPR049996">
    <property type="entry name" value="Slr7037-like"/>
</dbReference>
<dbReference type="SUPFAM" id="SSF52540">
    <property type="entry name" value="P-loop containing nucleoside triphosphate hydrolases"/>
    <property type="match status" value="1"/>
</dbReference>
<protein>
    <submittedName>
        <fullName evidence="2">Nitrogen regulatory protein PII-like uncharacterized protein/energy-coupling factor transporter ATP-binding protein EcfA2</fullName>
    </submittedName>
</protein>
<dbReference type="Proteomes" id="UP001549366">
    <property type="component" value="Unassembled WGS sequence"/>
</dbReference>
<proteinExistence type="predicted"/>
<sequence length="1043" mass="118571">MNKLSDDPIDPTGYLQEKKLDFALLSSLIGLRVVRDWWYGDCLEYPLINVKGQVAGCERIYPRGLLNKRCPDRFTAKDNKKVTRGTKVSQNFALVGIFHAELPKYLGSLRIVGGMADAINVYLATGEPVVCIVGENNARSIAVQLTQEWPHLARNLIVALDHDLPGIMACHRAGFRWVVPQRYGEDWSDVRIDAGLQSLKRQLKWVREPIQPIDLKSVPAPAVEMAKDNFCGDYQSALKLLAKANNEQCAATLAKAIVSRFHHKVPAQCDEHDFIHRIQAANPYLLHPDTLNQLKRQLSGYCFRQQQVIQGECGLSSGKKKSLAERYHSVSAINPKTVSLEKGQITLIKAPYASGKTKLMSALSQAALQKGDRVLAGTHLVSLAHELARRLGLESYLDIPESFMATVNRLVTCINSLCAQNVSRFLESGKIDILLLDEFSQHISVLGTSPHIKDPSVLARYLDLIEQTPTVVICDADLSSYHVGLLQEWFPEREIHFYEMPYSQDVTLTCQFATGRAQAKSVIDHQLLPSIAQGRKIAIATDSRVYAGKMEKIIRKQFPDISMLLFHGKNRNEPDQVAFQKNFDQEAQRYQVIIYTPAIESGVSIQAPFDQVFGFSHNVVLPTKFVQMLRRFRSVEQFTVVADLIFGKKDNEDWLARVRALQYAERYVRNTDGVTVGEYDGFCEEERSRQIKLKALGGNGLFYLMQSRGFSMEYYQGRQQSEYFELCWKVTEEEVEKEERAAIQQSPIVSASQYDELSHKVEPRLQEICSCERYRICEELGIEAVALKEEDIEFWQRVGLTRLRRFMQFPLPDGSHYQPQPDQEGTSICHRRFESIGVDVYRELLIPLFPNWDYQQSWGESEAELVLDRVEAYHNEYPFMLNQLKLIPDSVILNTVEGAKFQRPKSACNFVNRLLRMAGLVISSQQIRTGEMLPDTGKEKRVRRYSINQESLACMRGYARSRAAHKQINLAHTGVNSIKIKQSVTPYNQKLEGVPSQEDGMDNTEKPVSGNVALCLHEMNFCDRKNYLRRLKNQQLKISSGDL</sequence>
<dbReference type="RefSeq" id="WP_354009313.1">
    <property type="nucleotide sequence ID" value="NZ_JBEWTA010000001.1"/>
</dbReference>
<comment type="caution">
    <text evidence="2">The sequence shown here is derived from an EMBL/GenBank/DDBJ whole genome shotgun (WGS) entry which is preliminary data.</text>
</comment>